<evidence type="ECO:0000313" key="7">
    <source>
        <dbReference type="EMBL" id="SCZ86904.1"/>
    </source>
</evidence>
<keyword evidence="2 5" id="KW-0812">Transmembrane</keyword>
<gene>
    <name evidence="7" type="ORF">NSMM_810004</name>
</gene>
<dbReference type="STRING" id="51642.NSMM_810004"/>
<feature type="domain" description="Major facilitator superfamily (MFS) profile" evidence="6">
    <location>
        <begin position="9"/>
        <end position="391"/>
    </location>
</feature>
<dbReference type="InterPro" id="IPR005828">
    <property type="entry name" value="MFS_sugar_transport-like"/>
</dbReference>
<evidence type="ECO:0000256" key="4">
    <source>
        <dbReference type="ARBA" id="ARBA00023136"/>
    </source>
</evidence>
<dbReference type="CDD" id="cd17370">
    <property type="entry name" value="MFS_MJ1317_like"/>
    <property type="match status" value="1"/>
</dbReference>
<dbReference type="PROSITE" id="PS00216">
    <property type="entry name" value="SUGAR_TRANSPORT_1"/>
    <property type="match status" value="1"/>
</dbReference>
<sequence length="391" mass="41709">MNHSKLPKTIVALGLVSLFMDISSEMIHSLLPLFLVTVLGASALSVGFIEGIAEATASIAKVFSGVISDWMGRRKLLILLGYGLAALTKPLFPLAQGIGAVLTARFIDRIGKGIRGAPRDALIADVTPPEIRGAAYGLRQAMDAVGSFAGPLLAMVLMATTQNNFRLIFWVAVLPAIICVLLIIFGVEEPEATRPTIKIRSPLRRENLCRFEPRFWWLVTFAALLTCARFSEAFLLLRAENVGLAVTWVPAMLIVMNVMYALSAYPFGKFSDNGGRHRLLMWGIALLIASDVVLALADNFWLVGLGAAIWGLHMGATQGLLSVLVADAAPANLRGTAFGVFNLVSGLALLAASVLAGGLWTVFGPAITFYAGAAIAAVALLGLLAKLEFYE</sequence>
<dbReference type="GO" id="GO:0016020">
    <property type="term" value="C:membrane"/>
    <property type="evidence" value="ECO:0007669"/>
    <property type="project" value="UniProtKB-SubCell"/>
</dbReference>
<protein>
    <submittedName>
        <fullName evidence="7">Major facilitator superfamily MFS_1</fullName>
    </submittedName>
</protein>
<keyword evidence="4 5" id="KW-0472">Membrane</keyword>
<keyword evidence="8" id="KW-1185">Reference proteome</keyword>
<evidence type="ECO:0000256" key="1">
    <source>
        <dbReference type="ARBA" id="ARBA00004141"/>
    </source>
</evidence>
<dbReference type="Pfam" id="PF07690">
    <property type="entry name" value="MFS_1"/>
    <property type="match status" value="1"/>
</dbReference>
<dbReference type="InterPro" id="IPR005829">
    <property type="entry name" value="Sugar_transporter_CS"/>
</dbReference>
<proteinExistence type="predicted"/>
<feature type="transmembrane region" description="Helical" evidence="5">
    <location>
        <begin position="215"/>
        <end position="236"/>
    </location>
</feature>
<dbReference type="EMBL" id="FMWO01000093">
    <property type="protein sequence ID" value="SCZ86904.1"/>
    <property type="molecule type" value="Genomic_DNA"/>
</dbReference>
<dbReference type="PANTHER" id="PTHR23518">
    <property type="entry name" value="C-METHYLTRANSFERASE"/>
    <property type="match status" value="1"/>
</dbReference>
<evidence type="ECO:0000256" key="2">
    <source>
        <dbReference type="ARBA" id="ARBA00022692"/>
    </source>
</evidence>
<feature type="transmembrane region" description="Helical" evidence="5">
    <location>
        <begin position="248"/>
        <end position="267"/>
    </location>
</feature>
<dbReference type="Gene3D" id="1.20.1250.20">
    <property type="entry name" value="MFS general substrate transporter like domains"/>
    <property type="match status" value="2"/>
</dbReference>
<dbReference type="PROSITE" id="PS50850">
    <property type="entry name" value="MFS"/>
    <property type="match status" value="1"/>
</dbReference>
<dbReference type="PANTHER" id="PTHR23518:SF2">
    <property type="entry name" value="MAJOR FACILITATOR SUPERFAMILY TRANSPORTER"/>
    <property type="match status" value="1"/>
</dbReference>
<dbReference type="Proteomes" id="UP000198729">
    <property type="component" value="Unassembled WGS sequence"/>
</dbReference>
<organism evidence="7 8">
    <name type="scientific">Nitrosomonas mobilis</name>
    <dbReference type="NCBI Taxonomy" id="51642"/>
    <lineage>
        <taxon>Bacteria</taxon>
        <taxon>Pseudomonadati</taxon>
        <taxon>Pseudomonadota</taxon>
        <taxon>Betaproteobacteria</taxon>
        <taxon>Nitrosomonadales</taxon>
        <taxon>Nitrosomonadaceae</taxon>
        <taxon>Nitrosomonas</taxon>
    </lineage>
</organism>
<comment type="subcellular location">
    <subcellularLocation>
        <location evidence="1">Membrane</location>
        <topology evidence="1">Multi-pass membrane protein</topology>
    </subcellularLocation>
</comment>
<feature type="transmembrane region" description="Helical" evidence="5">
    <location>
        <begin position="366"/>
        <end position="385"/>
    </location>
</feature>
<keyword evidence="3 5" id="KW-1133">Transmembrane helix</keyword>
<evidence type="ECO:0000256" key="5">
    <source>
        <dbReference type="SAM" id="Phobius"/>
    </source>
</evidence>
<evidence type="ECO:0000259" key="6">
    <source>
        <dbReference type="PROSITE" id="PS50850"/>
    </source>
</evidence>
<feature type="transmembrane region" description="Helical" evidence="5">
    <location>
        <begin position="34"/>
        <end position="53"/>
    </location>
</feature>
<name>A0A1G5SI93_9PROT</name>
<dbReference type="SUPFAM" id="SSF103473">
    <property type="entry name" value="MFS general substrate transporter"/>
    <property type="match status" value="1"/>
</dbReference>
<feature type="transmembrane region" description="Helical" evidence="5">
    <location>
        <begin position="167"/>
        <end position="187"/>
    </location>
</feature>
<reference evidence="7 8" key="1">
    <citation type="submission" date="2016-10" db="EMBL/GenBank/DDBJ databases">
        <authorList>
            <person name="de Groot N.N."/>
        </authorList>
    </citation>
    <scope>NUCLEOTIDE SEQUENCE [LARGE SCALE GENOMIC DNA]</scope>
    <source>
        <strain evidence="7">1</strain>
    </source>
</reference>
<feature type="transmembrane region" description="Helical" evidence="5">
    <location>
        <begin position="303"/>
        <end position="326"/>
    </location>
</feature>
<dbReference type="RefSeq" id="WP_090288220.1">
    <property type="nucleotide sequence ID" value="NZ_FMWO01000093.1"/>
</dbReference>
<feature type="transmembrane region" description="Helical" evidence="5">
    <location>
        <begin position="279"/>
        <end position="297"/>
    </location>
</feature>
<dbReference type="AlphaFoldDB" id="A0A1G5SI93"/>
<evidence type="ECO:0000313" key="8">
    <source>
        <dbReference type="Proteomes" id="UP000198729"/>
    </source>
</evidence>
<dbReference type="Pfam" id="PF00083">
    <property type="entry name" value="Sugar_tr"/>
    <property type="match status" value="1"/>
</dbReference>
<dbReference type="InterPro" id="IPR011701">
    <property type="entry name" value="MFS"/>
</dbReference>
<dbReference type="InterPro" id="IPR036259">
    <property type="entry name" value="MFS_trans_sf"/>
</dbReference>
<accession>A0A1G5SI93</accession>
<feature type="transmembrane region" description="Helical" evidence="5">
    <location>
        <begin position="338"/>
        <end position="360"/>
    </location>
</feature>
<dbReference type="GO" id="GO:0022857">
    <property type="term" value="F:transmembrane transporter activity"/>
    <property type="evidence" value="ECO:0007669"/>
    <property type="project" value="InterPro"/>
</dbReference>
<dbReference type="InterPro" id="IPR020846">
    <property type="entry name" value="MFS_dom"/>
</dbReference>
<evidence type="ECO:0000256" key="3">
    <source>
        <dbReference type="ARBA" id="ARBA00022989"/>
    </source>
</evidence>
<dbReference type="OrthoDB" id="9803985at2"/>